<evidence type="ECO:0000256" key="1">
    <source>
        <dbReference type="ARBA" id="ARBA00022741"/>
    </source>
</evidence>
<keyword evidence="2 5" id="KW-0378">Hydrolase</keyword>
<dbReference type="GeneID" id="78125916"/>
<dbReference type="SMART" id="SM00797">
    <property type="entry name" value="AHS2"/>
    <property type="match status" value="1"/>
</dbReference>
<dbReference type="STRING" id="576131.SAMN05444486_10822"/>
<sequence>MSEASFSVSFAGPLVTFQDAGRPGNMRYGVAASGPMDKLAFDAAHAALGNNQGMNAIEISLGGLVLECTDGAVSVAITGGDFVLQHGDQKSSSWTILTIREGERLSISAGRAGSWAYLAFAGEVDAVDWLGSQATHSTSGFGGGFVRTGGQIKVSHASIRDDRVGGIVRPDFISQGPIRVVAGPQDHCFLQEALEHFGTAVFSVTEAYDRMGMRLSGPKLELDGALSIPSEPIVRGSIQVSGDGVPTVLLADHQTTGGYPKIATVISCDTDKLVQCRAGEKLRFLVISSEQATDHARGYFAQKAKYLDQISVARGSLTTRLMRENLNHGWMSD</sequence>
<keyword evidence="3" id="KW-0067">ATP-binding</keyword>
<gene>
    <name evidence="5" type="ORF">SAMN05444486_10822</name>
</gene>
<dbReference type="GO" id="GO:0016787">
    <property type="term" value="F:hydrolase activity"/>
    <property type="evidence" value="ECO:0007669"/>
    <property type="project" value="UniProtKB-KW"/>
</dbReference>
<organism evidence="5 6">
    <name type="scientific">Lentibacter algarum</name>
    <dbReference type="NCBI Taxonomy" id="576131"/>
    <lineage>
        <taxon>Bacteria</taxon>
        <taxon>Pseudomonadati</taxon>
        <taxon>Pseudomonadota</taxon>
        <taxon>Alphaproteobacteria</taxon>
        <taxon>Rhodobacterales</taxon>
        <taxon>Roseobacteraceae</taxon>
        <taxon>Lentibacter</taxon>
    </lineage>
</organism>
<feature type="domain" description="Carboxyltransferase" evidence="4">
    <location>
        <begin position="27"/>
        <end position="304"/>
    </location>
</feature>
<dbReference type="InterPro" id="IPR052708">
    <property type="entry name" value="PxpC"/>
</dbReference>
<accession>A0A1H3NFK2</accession>
<evidence type="ECO:0000259" key="4">
    <source>
        <dbReference type="SMART" id="SM00797"/>
    </source>
</evidence>
<dbReference type="AlphaFoldDB" id="A0A1H3NFK2"/>
<reference evidence="5 6" key="1">
    <citation type="submission" date="2016-10" db="EMBL/GenBank/DDBJ databases">
        <authorList>
            <person name="de Groot N.N."/>
        </authorList>
    </citation>
    <scope>NUCLEOTIDE SEQUENCE [LARGE SCALE GENOMIC DNA]</scope>
    <source>
        <strain evidence="5 6">DSM 24677</strain>
    </source>
</reference>
<evidence type="ECO:0000256" key="3">
    <source>
        <dbReference type="ARBA" id="ARBA00022840"/>
    </source>
</evidence>
<evidence type="ECO:0000313" key="5">
    <source>
        <dbReference type="EMBL" id="SDY87697.1"/>
    </source>
</evidence>
<dbReference type="Gene3D" id="2.40.100.10">
    <property type="entry name" value="Cyclophilin-like"/>
    <property type="match status" value="1"/>
</dbReference>
<evidence type="ECO:0000313" key="6">
    <source>
        <dbReference type="Proteomes" id="UP000199026"/>
    </source>
</evidence>
<dbReference type="OrthoDB" id="9768696at2"/>
<dbReference type="PANTHER" id="PTHR43309:SF5">
    <property type="entry name" value="5-OXOPROLINASE SUBUNIT C"/>
    <property type="match status" value="1"/>
</dbReference>
<dbReference type="GO" id="GO:0005524">
    <property type="term" value="F:ATP binding"/>
    <property type="evidence" value="ECO:0007669"/>
    <property type="project" value="UniProtKB-KW"/>
</dbReference>
<dbReference type="InterPro" id="IPR003778">
    <property type="entry name" value="CT_A_B"/>
</dbReference>
<name>A0A1H3NFK2_9RHOB</name>
<keyword evidence="6" id="KW-1185">Reference proteome</keyword>
<protein>
    <submittedName>
        <fullName evidence="5">Allophanate hydrolase</fullName>
    </submittedName>
</protein>
<proteinExistence type="predicted"/>
<dbReference type="EMBL" id="FNPR01000008">
    <property type="protein sequence ID" value="SDY87697.1"/>
    <property type="molecule type" value="Genomic_DNA"/>
</dbReference>
<dbReference type="RefSeq" id="WP_089894497.1">
    <property type="nucleotide sequence ID" value="NZ_CANMFH010000002.1"/>
</dbReference>
<dbReference type="InterPro" id="IPR029000">
    <property type="entry name" value="Cyclophilin-like_dom_sf"/>
</dbReference>
<dbReference type="PANTHER" id="PTHR43309">
    <property type="entry name" value="5-OXOPROLINASE SUBUNIT C"/>
    <property type="match status" value="1"/>
</dbReference>
<evidence type="ECO:0000256" key="2">
    <source>
        <dbReference type="ARBA" id="ARBA00022801"/>
    </source>
</evidence>
<keyword evidence="1" id="KW-0547">Nucleotide-binding</keyword>
<dbReference type="SUPFAM" id="SSF50891">
    <property type="entry name" value="Cyclophilin-like"/>
    <property type="match status" value="1"/>
</dbReference>
<dbReference type="Pfam" id="PF02626">
    <property type="entry name" value="CT_A_B"/>
    <property type="match status" value="1"/>
</dbReference>
<dbReference type="Proteomes" id="UP000199026">
    <property type="component" value="Unassembled WGS sequence"/>
</dbReference>